<dbReference type="InterPro" id="IPR008869">
    <property type="entry name" value="MlaC/ttg2D"/>
</dbReference>
<accession>A0A4P9K815</accession>
<dbReference type="PANTHER" id="PTHR36573">
    <property type="entry name" value="INTERMEMBRANE PHOSPHOLIPID TRANSPORT SYSTEM BINDING PROTEIN MLAC"/>
    <property type="match status" value="1"/>
</dbReference>
<dbReference type="PANTHER" id="PTHR36573:SF1">
    <property type="entry name" value="INTERMEMBRANE PHOSPHOLIPID TRANSPORT SYSTEM BINDING PROTEIN MLAC"/>
    <property type="match status" value="1"/>
</dbReference>
<keyword evidence="3" id="KW-1185">Reference proteome</keyword>
<feature type="chain" id="PRO_5020548846" evidence="1">
    <location>
        <begin position="23"/>
        <end position="210"/>
    </location>
</feature>
<dbReference type="Pfam" id="PF05494">
    <property type="entry name" value="MlaC"/>
    <property type="match status" value="1"/>
</dbReference>
<gene>
    <name evidence="2" type="ORF">FE785_02685</name>
</gene>
<dbReference type="Gene3D" id="3.10.450.710">
    <property type="entry name" value="Tgt2/MlaC"/>
    <property type="match status" value="1"/>
</dbReference>
<name>A0A4P9K815_9GAMM</name>
<dbReference type="AlphaFoldDB" id="A0A4P9K815"/>
<reference evidence="2 3" key="1">
    <citation type="submission" date="2019-05" db="EMBL/GenBank/DDBJ databases">
        <title>Thiomicrorhabdus sediminis sp. nov, a novel sulfur-oxidizing bacterium isolated from coastal sediment.</title>
        <authorList>
            <person name="Liu X."/>
        </authorList>
    </citation>
    <scope>NUCLEOTIDE SEQUENCE [LARGE SCALE GENOMIC DNA]</scope>
    <source>
        <strain evidence="2 3">G1</strain>
    </source>
</reference>
<dbReference type="OrthoDB" id="9787053at2"/>
<dbReference type="Proteomes" id="UP000304864">
    <property type="component" value="Chromosome"/>
</dbReference>
<dbReference type="EMBL" id="CP040602">
    <property type="protein sequence ID" value="QCU91091.1"/>
    <property type="molecule type" value="Genomic_DNA"/>
</dbReference>
<dbReference type="InterPro" id="IPR042245">
    <property type="entry name" value="Tgt2/MlaC_sf"/>
</dbReference>
<protein>
    <submittedName>
        <fullName evidence="2">ABC transporter substrate-binding protein</fullName>
    </submittedName>
</protein>
<evidence type="ECO:0000313" key="3">
    <source>
        <dbReference type="Proteomes" id="UP000304864"/>
    </source>
</evidence>
<dbReference type="PIRSF" id="PIRSF004649">
    <property type="entry name" value="MlaC"/>
    <property type="match status" value="1"/>
</dbReference>
<feature type="signal peptide" evidence="1">
    <location>
        <begin position="1"/>
        <end position="22"/>
    </location>
</feature>
<evidence type="ECO:0000256" key="1">
    <source>
        <dbReference type="SAM" id="SignalP"/>
    </source>
</evidence>
<keyword evidence="1" id="KW-0732">Signal</keyword>
<sequence length="210" mass="23774">MSKISSLLLLSFFALMSFQVSANDEVSQNDPQKMIEGLSNRIISELNTNRERYENSAAEIKVFATEYVLPFIDTPKMARYVLGKHWRSASQTQQEAFVEAFTNTLIRSYSQSLLKLNVESVAVDPAREEKPGRVTVESTVAQSDGNKSQVIYRLYLNKKTQKWMLYDVTVEGISMLLSYRKAYDSDIAKKGLDAVISEMNEKNADFNGQA</sequence>
<proteinExistence type="predicted"/>
<evidence type="ECO:0000313" key="2">
    <source>
        <dbReference type="EMBL" id="QCU91091.1"/>
    </source>
</evidence>
<dbReference type="KEGG" id="thig:FE785_02685"/>
<organism evidence="2 3">
    <name type="scientific">Thiomicrorhabdus sediminis</name>
    <dbReference type="NCBI Taxonomy" id="2580412"/>
    <lineage>
        <taxon>Bacteria</taxon>
        <taxon>Pseudomonadati</taxon>
        <taxon>Pseudomonadota</taxon>
        <taxon>Gammaproteobacteria</taxon>
        <taxon>Thiotrichales</taxon>
        <taxon>Piscirickettsiaceae</taxon>
        <taxon>Thiomicrorhabdus</taxon>
    </lineage>
</organism>